<accession>A0AAV3YZD5</accession>
<comment type="caution">
    <text evidence="1">The sequence shown here is derived from an EMBL/GenBank/DDBJ whole genome shotgun (WGS) entry which is preliminary data.</text>
</comment>
<sequence>MPCEGHSGDRSQYCFSAHKVDTLSGTPALCQGYPGVILLAESVGSLLGLTQALFKEKDQPRGKFLEREKWPRVCVDERQPLLPAVTTSTPRIQLFPCKGRTLLQTRHPHCVDGLLSYIQHLRATVERIREQKHTGG</sequence>
<keyword evidence="2" id="KW-1185">Reference proteome</keyword>
<evidence type="ECO:0000313" key="1">
    <source>
        <dbReference type="EMBL" id="GFN88534.1"/>
    </source>
</evidence>
<reference evidence="1 2" key="1">
    <citation type="journal article" date="2021" name="Elife">
        <title>Chloroplast acquisition without the gene transfer in kleptoplastic sea slugs, Plakobranchus ocellatus.</title>
        <authorList>
            <person name="Maeda T."/>
            <person name="Takahashi S."/>
            <person name="Yoshida T."/>
            <person name="Shimamura S."/>
            <person name="Takaki Y."/>
            <person name="Nagai Y."/>
            <person name="Toyoda A."/>
            <person name="Suzuki Y."/>
            <person name="Arimoto A."/>
            <person name="Ishii H."/>
            <person name="Satoh N."/>
            <person name="Nishiyama T."/>
            <person name="Hasebe M."/>
            <person name="Maruyama T."/>
            <person name="Minagawa J."/>
            <person name="Obokata J."/>
            <person name="Shigenobu S."/>
        </authorList>
    </citation>
    <scope>NUCLEOTIDE SEQUENCE [LARGE SCALE GENOMIC DNA]</scope>
</reference>
<protein>
    <submittedName>
        <fullName evidence="1">Uncharacterized protein</fullName>
    </submittedName>
</protein>
<organism evidence="1 2">
    <name type="scientific">Plakobranchus ocellatus</name>
    <dbReference type="NCBI Taxonomy" id="259542"/>
    <lineage>
        <taxon>Eukaryota</taxon>
        <taxon>Metazoa</taxon>
        <taxon>Spiralia</taxon>
        <taxon>Lophotrochozoa</taxon>
        <taxon>Mollusca</taxon>
        <taxon>Gastropoda</taxon>
        <taxon>Heterobranchia</taxon>
        <taxon>Euthyneura</taxon>
        <taxon>Panpulmonata</taxon>
        <taxon>Sacoglossa</taxon>
        <taxon>Placobranchoidea</taxon>
        <taxon>Plakobranchidae</taxon>
        <taxon>Plakobranchus</taxon>
    </lineage>
</organism>
<evidence type="ECO:0000313" key="2">
    <source>
        <dbReference type="Proteomes" id="UP000735302"/>
    </source>
</evidence>
<gene>
    <name evidence="1" type="ORF">PoB_001504000</name>
</gene>
<name>A0AAV3YZD5_9GAST</name>
<proteinExistence type="predicted"/>
<dbReference type="Proteomes" id="UP000735302">
    <property type="component" value="Unassembled WGS sequence"/>
</dbReference>
<dbReference type="EMBL" id="BLXT01001848">
    <property type="protein sequence ID" value="GFN88534.1"/>
    <property type="molecule type" value="Genomic_DNA"/>
</dbReference>
<dbReference type="AlphaFoldDB" id="A0AAV3YZD5"/>